<comment type="similarity">
    <text evidence="1">Belongs to the LysR transcriptional regulatory family.</text>
</comment>
<sequence>MGALLGVAGSGNMRRPGRTDNAATGELIVRLGLTVMISPADMMLFAAVVREESFTRAARQLGITKQTISERIRKLEERLGVRLLERTTRRLRVTGAGATYYERCAAIAAQIDEANSEVQQRQAEPVGLLRVSSPMLYGRRYLTPVISEYLARHPQARVELVLADRRVHLIEEGLDVAIHIGPLDDSSLVARKLGEGPVHFVASPRFLSKYGTPSARELRSARCIGFSAFETWEAEGVKTRIDPVLTVNDLELACEAAIAGVGIARVPAILCRDAVRDGRLKVLFGPRPAMLRAIHVVYPSRLKLPAKVRLFVDAMATLAEPKLPLHGGSRRKRA</sequence>
<proteinExistence type="inferred from homology"/>
<reference evidence="6 7" key="1">
    <citation type="submission" date="2023-12" db="EMBL/GenBank/DDBJ databases">
        <title>the genome sequence of Hyalangium sp. s54d21.</title>
        <authorList>
            <person name="Zhang X."/>
        </authorList>
    </citation>
    <scope>NUCLEOTIDE SEQUENCE [LARGE SCALE GENOMIC DNA]</scope>
    <source>
        <strain evidence="7">s54d21</strain>
    </source>
</reference>
<feature type="domain" description="HTH lysR-type" evidence="5">
    <location>
        <begin position="37"/>
        <end position="94"/>
    </location>
</feature>
<keyword evidence="4" id="KW-0804">Transcription</keyword>
<dbReference type="Pfam" id="PF03466">
    <property type="entry name" value="LysR_substrate"/>
    <property type="match status" value="1"/>
</dbReference>
<dbReference type="InterPro" id="IPR058163">
    <property type="entry name" value="LysR-type_TF_proteobact-type"/>
</dbReference>
<dbReference type="Gene3D" id="3.40.190.290">
    <property type="match status" value="1"/>
</dbReference>
<keyword evidence="2" id="KW-0805">Transcription regulation</keyword>
<comment type="caution">
    <text evidence="6">The sequence shown here is derived from an EMBL/GenBank/DDBJ whole genome shotgun (WGS) entry which is preliminary data.</text>
</comment>
<accession>A0ABU5H436</accession>
<dbReference type="InterPro" id="IPR000847">
    <property type="entry name" value="LysR_HTH_N"/>
</dbReference>
<dbReference type="Pfam" id="PF00126">
    <property type="entry name" value="HTH_1"/>
    <property type="match status" value="1"/>
</dbReference>
<evidence type="ECO:0000313" key="7">
    <source>
        <dbReference type="Proteomes" id="UP001291309"/>
    </source>
</evidence>
<evidence type="ECO:0000256" key="2">
    <source>
        <dbReference type="ARBA" id="ARBA00023015"/>
    </source>
</evidence>
<dbReference type="PRINTS" id="PR00039">
    <property type="entry name" value="HTHLYSR"/>
</dbReference>
<dbReference type="Gene3D" id="1.10.10.10">
    <property type="entry name" value="Winged helix-like DNA-binding domain superfamily/Winged helix DNA-binding domain"/>
    <property type="match status" value="1"/>
</dbReference>
<dbReference type="SUPFAM" id="SSF53850">
    <property type="entry name" value="Periplasmic binding protein-like II"/>
    <property type="match status" value="1"/>
</dbReference>
<dbReference type="Proteomes" id="UP001291309">
    <property type="component" value="Unassembled WGS sequence"/>
</dbReference>
<gene>
    <name evidence="6" type="ORF">SYV04_15695</name>
</gene>
<evidence type="ECO:0000313" key="6">
    <source>
        <dbReference type="EMBL" id="MDY7227859.1"/>
    </source>
</evidence>
<keyword evidence="7" id="KW-1185">Reference proteome</keyword>
<name>A0ABU5H436_9BACT</name>
<keyword evidence="3" id="KW-0238">DNA-binding</keyword>
<dbReference type="SUPFAM" id="SSF46785">
    <property type="entry name" value="Winged helix' DNA-binding domain"/>
    <property type="match status" value="1"/>
</dbReference>
<evidence type="ECO:0000256" key="1">
    <source>
        <dbReference type="ARBA" id="ARBA00009437"/>
    </source>
</evidence>
<evidence type="ECO:0000259" key="5">
    <source>
        <dbReference type="PROSITE" id="PS50931"/>
    </source>
</evidence>
<protein>
    <submittedName>
        <fullName evidence="6">LysR family transcriptional regulator</fullName>
    </submittedName>
</protein>
<dbReference type="EMBL" id="JAXIVS010000005">
    <property type="protein sequence ID" value="MDY7227859.1"/>
    <property type="molecule type" value="Genomic_DNA"/>
</dbReference>
<dbReference type="InterPro" id="IPR036390">
    <property type="entry name" value="WH_DNA-bd_sf"/>
</dbReference>
<dbReference type="PROSITE" id="PS50931">
    <property type="entry name" value="HTH_LYSR"/>
    <property type="match status" value="1"/>
</dbReference>
<dbReference type="PANTHER" id="PTHR30537">
    <property type="entry name" value="HTH-TYPE TRANSCRIPTIONAL REGULATOR"/>
    <property type="match status" value="1"/>
</dbReference>
<dbReference type="CDD" id="cd08422">
    <property type="entry name" value="PBP2_CrgA_like"/>
    <property type="match status" value="1"/>
</dbReference>
<dbReference type="PANTHER" id="PTHR30537:SF68">
    <property type="entry name" value="TRANSCRIPTIONAL REGULATOR-RELATED"/>
    <property type="match status" value="1"/>
</dbReference>
<dbReference type="InterPro" id="IPR005119">
    <property type="entry name" value="LysR_subst-bd"/>
</dbReference>
<dbReference type="InterPro" id="IPR036388">
    <property type="entry name" value="WH-like_DNA-bd_sf"/>
</dbReference>
<evidence type="ECO:0000256" key="3">
    <source>
        <dbReference type="ARBA" id="ARBA00023125"/>
    </source>
</evidence>
<dbReference type="RefSeq" id="WP_321546588.1">
    <property type="nucleotide sequence ID" value="NZ_JAXIVS010000005.1"/>
</dbReference>
<evidence type="ECO:0000256" key="4">
    <source>
        <dbReference type="ARBA" id="ARBA00023163"/>
    </source>
</evidence>
<organism evidence="6 7">
    <name type="scientific">Hyalangium rubrum</name>
    <dbReference type="NCBI Taxonomy" id="3103134"/>
    <lineage>
        <taxon>Bacteria</taxon>
        <taxon>Pseudomonadati</taxon>
        <taxon>Myxococcota</taxon>
        <taxon>Myxococcia</taxon>
        <taxon>Myxococcales</taxon>
        <taxon>Cystobacterineae</taxon>
        <taxon>Archangiaceae</taxon>
        <taxon>Hyalangium</taxon>
    </lineage>
</organism>